<evidence type="ECO:0000256" key="2">
    <source>
        <dbReference type="ARBA" id="ARBA00023012"/>
    </source>
</evidence>
<feature type="DNA-binding region" description="OmpR/PhoB-type" evidence="7">
    <location>
        <begin position="124"/>
        <end position="220"/>
    </location>
</feature>
<dbReference type="SUPFAM" id="SSF52172">
    <property type="entry name" value="CheY-like"/>
    <property type="match status" value="1"/>
</dbReference>
<dbReference type="GO" id="GO:0032993">
    <property type="term" value="C:protein-DNA complex"/>
    <property type="evidence" value="ECO:0007669"/>
    <property type="project" value="TreeGrafter"/>
</dbReference>
<dbReference type="FunFam" id="3.40.50.2300:FF:000002">
    <property type="entry name" value="DNA-binding response regulator PhoP"/>
    <property type="match status" value="1"/>
</dbReference>
<dbReference type="InterPro" id="IPR011006">
    <property type="entry name" value="CheY-like_superfamily"/>
</dbReference>
<dbReference type="GO" id="GO:0005829">
    <property type="term" value="C:cytosol"/>
    <property type="evidence" value="ECO:0007669"/>
    <property type="project" value="TreeGrafter"/>
</dbReference>
<sequence length="225" mass="24986">MRILIIEDNEALSQGLSKIMLTNGYAVDAVTTGDEADAVLAAQSYDLALLDLNLPNMDGFEILRNLRARRNDTPVLVLTARDGLDDRIKGLDLGADDYLTKPFEIPELEARVRALLRRRSGAMAAKLEIGKICLDMSAQTLHLDEQPEDIPAREFHVLQALMLANGRVLSKTQILESLSSFDDELSENAVEQYISRLRKRLAPFAVTIKTARGLGYFLKSDDESP</sequence>
<evidence type="ECO:0000256" key="5">
    <source>
        <dbReference type="ARBA" id="ARBA00023163"/>
    </source>
</evidence>
<dbReference type="CDD" id="cd17624">
    <property type="entry name" value="REC_OmpR_PmrA-like"/>
    <property type="match status" value="1"/>
</dbReference>
<dbReference type="GO" id="GO:0006355">
    <property type="term" value="P:regulation of DNA-templated transcription"/>
    <property type="evidence" value="ECO:0007669"/>
    <property type="project" value="InterPro"/>
</dbReference>
<organism evidence="10 11">
    <name type="scientific">Cohaesibacter gelatinilyticus</name>
    <dbReference type="NCBI Taxonomy" id="372072"/>
    <lineage>
        <taxon>Bacteria</taxon>
        <taxon>Pseudomonadati</taxon>
        <taxon>Pseudomonadota</taxon>
        <taxon>Alphaproteobacteria</taxon>
        <taxon>Hyphomicrobiales</taxon>
        <taxon>Cohaesibacteraceae</taxon>
    </lineage>
</organism>
<feature type="modified residue" description="4-aspartylphosphate" evidence="6">
    <location>
        <position position="51"/>
    </location>
</feature>
<evidence type="ECO:0000256" key="6">
    <source>
        <dbReference type="PROSITE-ProRule" id="PRU00169"/>
    </source>
</evidence>
<feature type="domain" description="OmpR/PhoB-type" evidence="9">
    <location>
        <begin position="124"/>
        <end position="220"/>
    </location>
</feature>
<evidence type="ECO:0000256" key="1">
    <source>
        <dbReference type="ARBA" id="ARBA00022553"/>
    </source>
</evidence>
<dbReference type="Gene3D" id="1.10.10.10">
    <property type="entry name" value="Winged helix-like DNA-binding domain superfamily/Winged helix DNA-binding domain"/>
    <property type="match status" value="1"/>
</dbReference>
<evidence type="ECO:0000259" key="8">
    <source>
        <dbReference type="PROSITE" id="PS50110"/>
    </source>
</evidence>
<keyword evidence="5" id="KW-0804">Transcription</keyword>
<dbReference type="Pfam" id="PF00072">
    <property type="entry name" value="Response_reg"/>
    <property type="match status" value="1"/>
</dbReference>
<dbReference type="InterPro" id="IPR036388">
    <property type="entry name" value="WH-like_DNA-bd_sf"/>
</dbReference>
<dbReference type="Gene3D" id="3.40.50.2300">
    <property type="match status" value="1"/>
</dbReference>
<dbReference type="GO" id="GO:0000976">
    <property type="term" value="F:transcription cis-regulatory region binding"/>
    <property type="evidence" value="ECO:0007669"/>
    <property type="project" value="TreeGrafter"/>
</dbReference>
<reference evidence="10 11" key="1">
    <citation type="submission" date="2017-09" db="EMBL/GenBank/DDBJ databases">
        <authorList>
            <person name="Ehlers B."/>
            <person name="Leendertz F.H."/>
        </authorList>
    </citation>
    <scope>NUCLEOTIDE SEQUENCE [LARGE SCALE GENOMIC DNA]</scope>
    <source>
        <strain evidence="10 11">DSM 18289</strain>
    </source>
</reference>
<dbReference type="EMBL" id="OBEL01000001">
    <property type="protein sequence ID" value="SNZ07396.1"/>
    <property type="molecule type" value="Genomic_DNA"/>
</dbReference>
<gene>
    <name evidence="10" type="ORF">SAMN06265368_0915</name>
</gene>
<protein>
    <submittedName>
        <fullName evidence="10">DNA-binding response regulator, OmpR family, contains REC and winged-helix (WHTH) domain</fullName>
    </submittedName>
</protein>
<dbReference type="PANTHER" id="PTHR48111">
    <property type="entry name" value="REGULATOR OF RPOS"/>
    <property type="match status" value="1"/>
</dbReference>
<keyword evidence="3" id="KW-0805">Transcription regulation</keyword>
<accession>A0A285NHP3</accession>
<evidence type="ECO:0000256" key="3">
    <source>
        <dbReference type="ARBA" id="ARBA00023015"/>
    </source>
</evidence>
<dbReference type="InterPro" id="IPR039420">
    <property type="entry name" value="WalR-like"/>
</dbReference>
<evidence type="ECO:0000313" key="11">
    <source>
        <dbReference type="Proteomes" id="UP000219439"/>
    </source>
</evidence>
<name>A0A285NHP3_9HYPH</name>
<dbReference type="PROSITE" id="PS51755">
    <property type="entry name" value="OMPR_PHOB"/>
    <property type="match status" value="1"/>
</dbReference>
<dbReference type="OrthoDB" id="9802426at2"/>
<dbReference type="Pfam" id="PF00486">
    <property type="entry name" value="Trans_reg_C"/>
    <property type="match status" value="1"/>
</dbReference>
<dbReference type="SMART" id="SM00448">
    <property type="entry name" value="REC"/>
    <property type="match status" value="1"/>
</dbReference>
<dbReference type="GO" id="GO:0000156">
    <property type="term" value="F:phosphorelay response regulator activity"/>
    <property type="evidence" value="ECO:0007669"/>
    <property type="project" value="TreeGrafter"/>
</dbReference>
<evidence type="ECO:0000256" key="4">
    <source>
        <dbReference type="ARBA" id="ARBA00023125"/>
    </source>
</evidence>
<evidence type="ECO:0000313" key="10">
    <source>
        <dbReference type="EMBL" id="SNZ07396.1"/>
    </source>
</evidence>
<dbReference type="CDD" id="cd00383">
    <property type="entry name" value="trans_reg_C"/>
    <property type="match status" value="1"/>
</dbReference>
<dbReference type="Gene3D" id="6.10.250.690">
    <property type="match status" value="1"/>
</dbReference>
<dbReference type="PANTHER" id="PTHR48111:SF67">
    <property type="entry name" value="TRANSCRIPTIONAL REGULATORY PROTEIN TCTD"/>
    <property type="match status" value="1"/>
</dbReference>
<evidence type="ECO:0000256" key="7">
    <source>
        <dbReference type="PROSITE-ProRule" id="PRU01091"/>
    </source>
</evidence>
<dbReference type="InterPro" id="IPR001867">
    <property type="entry name" value="OmpR/PhoB-type_DNA-bd"/>
</dbReference>
<keyword evidence="2" id="KW-0902">Two-component regulatory system</keyword>
<proteinExistence type="predicted"/>
<dbReference type="RefSeq" id="WP_097152185.1">
    <property type="nucleotide sequence ID" value="NZ_OBEL01000001.1"/>
</dbReference>
<dbReference type="SMART" id="SM00862">
    <property type="entry name" value="Trans_reg_C"/>
    <property type="match status" value="1"/>
</dbReference>
<feature type="domain" description="Response regulatory" evidence="8">
    <location>
        <begin position="2"/>
        <end position="116"/>
    </location>
</feature>
<keyword evidence="11" id="KW-1185">Reference proteome</keyword>
<keyword evidence="4 7" id="KW-0238">DNA-binding</keyword>
<keyword evidence="1 6" id="KW-0597">Phosphoprotein</keyword>
<dbReference type="Proteomes" id="UP000219439">
    <property type="component" value="Unassembled WGS sequence"/>
</dbReference>
<dbReference type="PROSITE" id="PS50110">
    <property type="entry name" value="RESPONSE_REGULATORY"/>
    <property type="match status" value="1"/>
</dbReference>
<evidence type="ECO:0000259" key="9">
    <source>
        <dbReference type="PROSITE" id="PS51755"/>
    </source>
</evidence>
<dbReference type="AlphaFoldDB" id="A0A285NHP3"/>
<dbReference type="InterPro" id="IPR001789">
    <property type="entry name" value="Sig_transdc_resp-reg_receiver"/>
</dbReference>